<dbReference type="CDD" id="cd05567">
    <property type="entry name" value="PTS_IIB_mannitol"/>
    <property type="match status" value="1"/>
</dbReference>
<evidence type="ECO:0000256" key="12">
    <source>
        <dbReference type="ARBA" id="ARBA00022683"/>
    </source>
</evidence>
<protein>
    <recommendedName>
        <fullName evidence="5">PTS system mannitol-specific EIICBA component</fullName>
        <ecNumber evidence="4">2.7.1.197</ecNumber>
    </recommendedName>
    <alternativeName>
        <fullName evidence="17">EIICBA-Mtl</fullName>
    </alternativeName>
</protein>
<feature type="transmembrane region" description="Helical" evidence="18">
    <location>
        <begin position="312"/>
        <end position="334"/>
    </location>
</feature>
<feature type="transmembrane region" description="Helical" evidence="18">
    <location>
        <begin position="20"/>
        <end position="42"/>
    </location>
</feature>
<dbReference type="AlphaFoldDB" id="A0A9X4GNP5"/>
<organism evidence="22 23">
    <name type="scientific">Citrobacter portucalensis</name>
    <dbReference type="NCBI Taxonomy" id="1639133"/>
    <lineage>
        <taxon>Bacteria</taxon>
        <taxon>Pseudomonadati</taxon>
        <taxon>Pseudomonadota</taxon>
        <taxon>Gammaproteobacteria</taxon>
        <taxon>Enterobacterales</taxon>
        <taxon>Enterobacteriaceae</taxon>
        <taxon>Citrobacter</taxon>
        <taxon>Citrobacter freundii complex</taxon>
    </lineage>
</organism>
<dbReference type="InterPro" id="IPR013011">
    <property type="entry name" value="PTS_EIIB_2"/>
</dbReference>
<keyword evidence="8" id="KW-0997">Cell inner membrane</keyword>
<dbReference type="GO" id="GO:0009401">
    <property type="term" value="P:phosphoenolpyruvate-dependent sugar phosphotransferase system"/>
    <property type="evidence" value="ECO:0007669"/>
    <property type="project" value="UniProtKB-KW"/>
</dbReference>
<evidence type="ECO:0000313" key="22">
    <source>
        <dbReference type="EMBL" id="MDE9618718.1"/>
    </source>
</evidence>
<evidence type="ECO:0000256" key="15">
    <source>
        <dbReference type="ARBA" id="ARBA00022989"/>
    </source>
</evidence>
<keyword evidence="6" id="KW-0813">Transport</keyword>
<dbReference type="InterPro" id="IPR029503">
    <property type="entry name" value="PTS_EIIB_mannitol"/>
</dbReference>
<dbReference type="PROSITE" id="PS51094">
    <property type="entry name" value="PTS_EIIA_TYPE_2"/>
    <property type="match status" value="1"/>
</dbReference>
<dbReference type="PROSITE" id="PS00372">
    <property type="entry name" value="PTS_EIIA_TYPE_2_HIS"/>
    <property type="match status" value="1"/>
</dbReference>
<dbReference type="PANTHER" id="PTHR30181">
    <property type="entry name" value="MANNITOL PERMEASE IIC COMPONENT"/>
    <property type="match status" value="1"/>
</dbReference>
<evidence type="ECO:0000256" key="13">
    <source>
        <dbReference type="ARBA" id="ARBA00022692"/>
    </source>
</evidence>
<evidence type="ECO:0000256" key="9">
    <source>
        <dbReference type="ARBA" id="ARBA00022553"/>
    </source>
</evidence>
<dbReference type="InterPro" id="IPR016152">
    <property type="entry name" value="PTrfase/Anion_transptr"/>
</dbReference>
<evidence type="ECO:0000256" key="14">
    <source>
        <dbReference type="ARBA" id="ARBA00022777"/>
    </source>
</evidence>
<evidence type="ECO:0000313" key="23">
    <source>
        <dbReference type="Proteomes" id="UP001147005"/>
    </source>
</evidence>
<accession>A0A9X4GNP5</accession>
<keyword evidence="11 22" id="KW-0808">Transferase</keyword>
<dbReference type="CDD" id="cd00211">
    <property type="entry name" value="PTS_IIA_fru"/>
    <property type="match status" value="1"/>
</dbReference>
<keyword evidence="14" id="KW-0418">Kinase</keyword>
<evidence type="ECO:0000256" key="3">
    <source>
        <dbReference type="ARBA" id="ARBA00011738"/>
    </source>
</evidence>
<dbReference type="InterPro" id="IPR003352">
    <property type="entry name" value="PTS_EIIC"/>
</dbReference>
<evidence type="ECO:0000256" key="17">
    <source>
        <dbReference type="ARBA" id="ARBA00030684"/>
    </source>
</evidence>
<evidence type="ECO:0000256" key="2">
    <source>
        <dbReference type="ARBA" id="ARBA00004429"/>
    </source>
</evidence>
<dbReference type="GO" id="GO:0005886">
    <property type="term" value="C:plasma membrane"/>
    <property type="evidence" value="ECO:0007669"/>
    <property type="project" value="UniProtKB-SubCell"/>
</dbReference>
<dbReference type="InterPro" id="IPR003501">
    <property type="entry name" value="PTS_EIIB_2/3"/>
</dbReference>
<feature type="domain" description="PTS EIIC type-2" evidence="21">
    <location>
        <begin position="12"/>
        <end position="341"/>
    </location>
</feature>
<feature type="transmembrane region" description="Helical" evidence="18">
    <location>
        <begin position="133"/>
        <end position="154"/>
    </location>
</feature>
<dbReference type="GO" id="GO:0090563">
    <property type="term" value="F:protein-phosphocysteine-sugar phosphotransferase activity"/>
    <property type="evidence" value="ECO:0007669"/>
    <property type="project" value="TreeGrafter"/>
</dbReference>
<dbReference type="Gene3D" id="3.40.50.2300">
    <property type="match status" value="1"/>
</dbReference>
<comment type="subcellular location">
    <subcellularLocation>
        <location evidence="2">Cell inner membrane</location>
        <topology evidence="2">Multi-pass membrane protein</topology>
    </subcellularLocation>
</comment>
<feature type="transmembrane region" description="Helical" evidence="18">
    <location>
        <begin position="269"/>
        <end position="292"/>
    </location>
</feature>
<evidence type="ECO:0000256" key="5">
    <source>
        <dbReference type="ARBA" id="ARBA00015039"/>
    </source>
</evidence>
<evidence type="ECO:0000256" key="18">
    <source>
        <dbReference type="SAM" id="Phobius"/>
    </source>
</evidence>
<sequence length="640" mass="68433">MSSDIKIKVQSFGRFLSNMVMPNIGAFIAWGIITALFIPTGWLPNETLAKLVGPMITYLLPLLIGYTGGKLVGGERGGVVGAITTMGVIVGADMPMFLGAMIAGPLGGWAIKHFDNWVDGKIKSGFEMLVNNFSAGIIGMILAILAFLGIGPLVEALSKILAAGVNFMVVHDMLPLASIFVEPAKILFLNNAINHGIFSPLGIQQSHEMGKSIFFLIEANPGPGMGVLLAYMFFGRGSAKQSAGGAAIIHFLGGIHEIYFPYVLMNPRLILAVILGGMTGVFTLTILNGGLVSPASPGSILAVLAMTPKGAYFANIAAICAAMAVSFVVSAILLKTSKVKEDDDIDAATRRMHDMKAESKGASPLAAGDVTNDLSHVRKIIVACDAGMGSSAMGAGVLRKKVQDAGLSQISVTNSAINNLPPDVDLVITHRDLTERAMRQVPQAQHISLTNFLDSGLYSSLTERLVAAQRHNVNEEKVRDHLKDSFEEGDTHLFKLGAENIFLGRKATNKEEAIRFAGEQLVKGGYVEPEYVEAMLDREKLTPTYLGESIAVPHGTVEAKDRVLKTGVVFCQYPEGVRFGEEEDDIARLVIGIAARNNEHIQVITSLTNALDDESVIERLAHTTSVDEVLELLAGKKLNS</sequence>
<keyword evidence="12" id="KW-0598">Phosphotransferase system</keyword>
<evidence type="ECO:0000256" key="6">
    <source>
        <dbReference type="ARBA" id="ARBA00022448"/>
    </source>
</evidence>
<feature type="transmembrane region" description="Helical" evidence="18">
    <location>
        <begin position="79"/>
        <end position="103"/>
    </location>
</feature>
<dbReference type="NCBIfam" id="NF011663">
    <property type="entry name" value="PRK15083.1"/>
    <property type="match status" value="1"/>
</dbReference>
<evidence type="ECO:0000256" key="10">
    <source>
        <dbReference type="ARBA" id="ARBA00022597"/>
    </source>
</evidence>
<gene>
    <name evidence="22" type="primary">mtlA</name>
    <name evidence="22" type="ORF">L2111_11655</name>
</gene>
<feature type="transmembrane region" description="Helical" evidence="18">
    <location>
        <begin position="213"/>
        <end position="234"/>
    </location>
</feature>
<dbReference type="InterPro" id="IPR013014">
    <property type="entry name" value="PTS_EIIC_2"/>
</dbReference>
<evidence type="ECO:0000256" key="4">
    <source>
        <dbReference type="ARBA" id="ARBA00011909"/>
    </source>
</evidence>
<dbReference type="Pfam" id="PF00359">
    <property type="entry name" value="PTS_EIIA_2"/>
    <property type="match status" value="1"/>
</dbReference>
<evidence type="ECO:0000256" key="16">
    <source>
        <dbReference type="ARBA" id="ARBA00023136"/>
    </source>
</evidence>
<evidence type="ECO:0000259" key="20">
    <source>
        <dbReference type="PROSITE" id="PS51099"/>
    </source>
</evidence>
<evidence type="ECO:0000256" key="8">
    <source>
        <dbReference type="ARBA" id="ARBA00022519"/>
    </source>
</evidence>
<evidence type="ECO:0000256" key="1">
    <source>
        <dbReference type="ARBA" id="ARBA00001655"/>
    </source>
</evidence>
<comment type="caution">
    <text evidence="22">The sequence shown here is derived from an EMBL/GenBank/DDBJ whole genome shotgun (WGS) entry which is preliminary data.</text>
</comment>
<dbReference type="RefSeq" id="WP_275397787.1">
    <property type="nucleotide sequence ID" value="NZ_JAKIHW010000011.1"/>
</dbReference>
<dbReference type="InterPro" id="IPR004718">
    <property type="entry name" value="PTS_IIC_mtl"/>
</dbReference>
<keyword evidence="16 18" id="KW-0472">Membrane</keyword>
<dbReference type="SUPFAM" id="SSF55804">
    <property type="entry name" value="Phoshotransferase/anion transport protein"/>
    <property type="match status" value="1"/>
</dbReference>
<dbReference type="SUPFAM" id="SSF52794">
    <property type="entry name" value="PTS system IIB component-like"/>
    <property type="match status" value="1"/>
</dbReference>
<comment type="catalytic activity">
    <reaction evidence="1">
        <text>D-mannitol(out) + N(pros)-phospho-L-histidyl-[protein] = D-mannitol 1-phosphate(in) + L-histidyl-[protein]</text>
        <dbReference type="Rhea" id="RHEA:33363"/>
        <dbReference type="Rhea" id="RHEA-COMP:9745"/>
        <dbReference type="Rhea" id="RHEA-COMP:9746"/>
        <dbReference type="ChEBI" id="CHEBI:16899"/>
        <dbReference type="ChEBI" id="CHEBI:29979"/>
        <dbReference type="ChEBI" id="CHEBI:61381"/>
        <dbReference type="ChEBI" id="CHEBI:64837"/>
        <dbReference type="EC" id="2.7.1.197"/>
    </reaction>
</comment>
<keyword evidence="9" id="KW-0597">Phosphoprotein</keyword>
<dbReference type="NCBIfam" id="TIGR00851">
    <property type="entry name" value="mtlA"/>
    <property type="match status" value="1"/>
</dbReference>
<dbReference type="EC" id="2.7.1.197" evidence="4"/>
<dbReference type="InterPro" id="IPR050893">
    <property type="entry name" value="Sugar_PTS"/>
</dbReference>
<dbReference type="Pfam" id="PF02302">
    <property type="entry name" value="PTS_IIB"/>
    <property type="match status" value="1"/>
</dbReference>
<evidence type="ECO:0000256" key="7">
    <source>
        <dbReference type="ARBA" id="ARBA00022475"/>
    </source>
</evidence>
<dbReference type="InterPro" id="IPR002178">
    <property type="entry name" value="PTS_EIIA_type-2_dom"/>
</dbReference>
<keyword evidence="10" id="KW-0762">Sugar transport</keyword>
<dbReference type="PROSITE" id="PS51099">
    <property type="entry name" value="PTS_EIIB_TYPE_2"/>
    <property type="match status" value="1"/>
</dbReference>
<dbReference type="FunFam" id="3.40.50.2300:FF:000047">
    <property type="entry name" value="PTS system mannitol-specific transporter subunit IICBA"/>
    <property type="match status" value="1"/>
</dbReference>
<dbReference type="GO" id="GO:0022872">
    <property type="term" value="F:protein-N(PI)-phosphohistidine-mannitol phosphotransferase system transmembrane transporter activity"/>
    <property type="evidence" value="ECO:0007669"/>
    <property type="project" value="InterPro"/>
</dbReference>
<evidence type="ECO:0000259" key="21">
    <source>
        <dbReference type="PROSITE" id="PS51104"/>
    </source>
</evidence>
<dbReference type="Pfam" id="PF02378">
    <property type="entry name" value="PTS_EIIC"/>
    <property type="match status" value="1"/>
</dbReference>
<reference evidence="22" key="1">
    <citation type="submission" date="2022-01" db="EMBL/GenBank/DDBJ databases">
        <title>Genetic Characterization of Carbapenem-resistant Citrobacter spp. from China: a multicenter study.</title>
        <authorList>
            <person name="Ye L."/>
        </authorList>
    </citation>
    <scope>NUCLEOTIDE SEQUENCE</scope>
    <source>
        <strain evidence="22">IR5432</strain>
    </source>
</reference>
<dbReference type="PROSITE" id="PS51104">
    <property type="entry name" value="PTS_EIIC_TYPE_2"/>
    <property type="match status" value="1"/>
</dbReference>
<dbReference type="PANTHER" id="PTHR30181:SF2">
    <property type="entry name" value="PTS SYSTEM MANNITOL-SPECIFIC EIICBA COMPONENT"/>
    <property type="match status" value="1"/>
</dbReference>
<dbReference type="Proteomes" id="UP001147005">
    <property type="component" value="Unassembled WGS sequence"/>
</dbReference>
<comment type="subunit">
    <text evidence="3">Homodimer.</text>
</comment>
<evidence type="ECO:0000259" key="19">
    <source>
        <dbReference type="PROSITE" id="PS51094"/>
    </source>
</evidence>
<dbReference type="GO" id="GO:0016301">
    <property type="term" value="F:kinase activity"/>
    <property type="evidence" value="ECO:0007669"/>
    <property type="project" value="UniProtKB-KW"/>
</dbReference>
<dbReference type="InterPro" id="IPR036095">
    <property type="entry name" value="PTS_EIIB-like_sf"/>
</dbReference>
<evidence type="ECO:0000256" key="11">
    <source>
        <dbReference type="ARBA" id="ARBA00022679"/>
    </source>
</evidence>
<dbReference type="Gene3D" id="3.40.930.10">
    <property type="entry name" value="Mannitol-specific EII, Chain A"/>
    <property type="match status" value="1"/>
</dbReference>
<keyword evidence="13 18" id="KW-0812">Transmembrane</keyword>
<keyword evidence="7" id="KW-1003">Cell membrane</keyword>
<keyword evidence="15 18" id="KW-1133">Transmembrane helix</keyword>
<name>A0A9X4GNP5_9ENTR</name>
<feature type="domain" description="PTS EIIB type-2" evidence="20">
    <location>
        <begin position="378"/>
        <end position="473"/>
    </location>
</feature>
<feature type="domain" description="PTS EIIA type-2" evidence="19">
    <location>
        <begin position="494"/>
        <end position="636"/>
    </location>
</feature>
<proteinExistence type="predicted"/>
<dbReference type="EMBL" id="JAKIHW010000011">
    <property type="protein sequence ID" value="MDE9618718.1"/>
    <property type="molecule type" value="Genomic_DNA"/>
</dbReference>
<dbReference type="FunFam" id="3.40.930.10:FF:000007">
    <property type="entry name" value="PTS system mannitol-specific transporter subunit IICBA"/>
    <property type="match status" value="1"/>
</dbReference>
<feature type="transmembrane region" description="Helical" evidence="18">
    <location>
        <begin position="48"/>
        <end position="67"/>
    </location>
</feature>